<proteinExistence type="predicted"/>
<sequence length="92" mass="10703">MTNIYSKGAILLPRQLRSLNGKKVMFMTGEEGNITYPYILIKRKNQYHPVNIENKRVFQEIKQIKNGRVILAERVNHNSPLYSTGKGRTQKK</sequence>
<dbReference type="AlphaFoldDB" id="A0AAP5P4T0"/>
<name>A0AAP5P4T0_9LACT</name>
<dbReference type="EMBL" id="JARQDL010000002">
    <property type="protein sequence ID" value="MDT2945154.1"/>
    <property type="molecule type" value="Genomic_DNA"/>
</dbReference>
<protein>
    <submittedName>
        <fullName evidence="1">Uncharacterized protein</fullName>
    </submittedName>
</protein>
<gene>
    <name evidence="1" type="ORF">P7I04_03760</name>
</gene>
<accession>A0AAP5P4T0</accession>
<organism evidence="1 2">
    <name type="scientific">Lactococcus lactis</name>
    <dbReference type="NCBI Taxonomy" id="1358"/>
    <lineage>
        <taxon>Bacteria</taxon>
        <taxon>Bacillati</taxon>
        <taxon>Bacillota</taxon>
        <taxon>Bacilli</taxon>
        <taxon>Lactobacillales</taxon>
        <taxon>Streptococcaceae</taxon>
        <taxon>Lactococcus</taxon>
    </lineage>
</organism>
<dbReference type="Proteomes" id="UP001250218">
    <property type="component" value="Unassembled WGS sequence"/>
</dbReference>
<dbReference type="RefSeq" id="WP_058208604.1">
    <property type="nucleotide sequence ID" value="NZ_JARQCI010000003.1"/>
</dbReference>
<evidence type="ECO:0000313" key="2">
    <source>
        <dbReference type="Proteomes" id="UP001250218"/>
    </source>
</evidence>
<comment type="caution">
    <text evidence="1">The sequence shown here is derived from an EMBL/GenBank/DDBJ whole genome shotgun (WGS) entry which is preliminary data.</text>
</comment>
<reference evidence="1" key="1">
    <citation type="submission" date="2023-03" db="EMBL/GenBank/DDBJ databases">
        <authorList>
            <person name="Shen W."/>
            <person name="Cai J."/>
        </authorList>
    </citation>
    <scope>NUCLEOTIDE SEQUENCE</scope>
    <source>
        <strain evidence="1">Y37</strain>
    </source>
</reference>
<evidence type="ECO:0000313" key="1">
    <source>
        <dbReference type="EMBL" id="MDT2945154.1"/>
    </source>
</evidence>